<accession>A0A6S6UBZ5</accession>
<evidence type="ECO:0000313" key="1">
    <source>
        <dbReference type="EMBL" id="CAA6830816.1"/>
    </source>
</evidence>
<dbReference type="AlphaFoldDB" id="A0A6S6UBZ5"/>
<dbReference type="InterPro" id="IPR009510">
    <property type="entry name" value="T3SS_K"/>
</dbReference>
<name>A0A6S6UBZ5_9GAMM</name>
<organism evidence="1">
    <name type="scientific">uncultured Thiotrichaceae bacterium</name>
    <dbReference type="NCBI Taxonomy" id="298394"/>
    <lineage>
        <taxon>Bacteria</taxon>
        <taxon>Pseudomonadati</taxon>
        <taxon>Pseudomonadota</taxon>
        <taxon>Gammaproteobacteria</taxon>
        <taxon>Thiotrichales</taxon>
        <taxon>Thiotrichaceae</taxon>
        <taxon>environmental samples</taxon>
    </lineage>
</organism>
<protein>
    <submittedName>
        <fullName evidence="1">Uncharacterized protein</fullName>
    </submittedName>
</protein>
<dbReference type="EMBL" id="CACVAT010000634">
    <property type="protein sequence ID" value="CAA6830816.1"/>
    <property type="molecule type" value="Genomic_DNA"/>
</dbReference>
<dbReference type="Pfam" id="PF06578">
    <property type="entry name" value="YscK"/>
    <property type="match status" value="1"/>
</dbReference>
<sequence>MNNQPTQPNNGNKLSDMVWEFNFRPDHYIHDSWLEQMPDGPLIKKLVGCHRGADRIVQYLMQRLGLEGQVFFNFSNSLTRIGLWSGQDLEKLIMHTGAVFYHSRVQKIVTRDEVLQIREQMDDELFNFMQSRAVQLKGKIDLSLKLPAGLGAEQSIRLAGLLCFHAALVGYPVALRKRLMLKLPHEWYTLFKKSGTLGQPLGQRQSECAALLQKIAIEVRMGIGSDGQIHFS</sequence>
<proteinExistence type="predicted"/>
<reference evidence="1" key="1">
    <citation type="submission" date="2020-01" db="EMBL/GenBank/DDBJ databases">
        <authorList>
            <person name="Meier V. D."/>
            <person name="Meier V D."/>
        </authorList>
    </citation>
    <scope>NUCLEOTIDE SEQUENCE</scope>
    <source>
        <strain evidence="1">HLG_WM_MAG_09</strain>
    </source>
</reference>
<gene>
    <name evidence="1" type="ORF">HELGO_WM26981</name>
</gene>